<sequence>MLLVIDETTGLTEDHFLHTNLKIAIKLAKLKKRKERLNEYIEKRRSLFFHKDVNIVDRTLQEEIDYFTQFDDQNTENLIVYFYDPSCTAYEKIRRLRNVLLPDNRLYPLPVTTNLAETCFLIDQLDQHQHVVTAPEMTYERFRQVVKSWLRNASSWLISTNVKSVLSRKKRHKIYRQPRKDVFHQVYISPSGQIVLEGKDSFSVLWKDTLSKIGKNKYIWMITKGVEFSHSPDGLIRHVILHDSSFPAHVPYIQLFLPSASSSPSFQATLSQKEKMVPL</sequence>
<organism evidence="1 2">
    <name type="scientific">Aliibacillus thermotolerans</name>
    <dbReference type="NCBI Taxonomy" id="1834418"/>
    <lineage>
        <taxon>Bacteria</taxon>
        <taxon>Bacillati</taxon>
        <taxon>Bacillota</taxon>
        <taxon>Bacilli</taxon>
        <taxon>Bacillales</taxon>
        <taxon>Bacillaceae</taxon>
        <taxon>Aliibacillus</taxon>
    </lineage>
</organism>
<keyword evidence="2" id="KW-1185">Reference proteome</keyword>
<gene>
    <name evidence="1" type="ORF">ACFPTR_03075</name>
</gene>
<proteinExistence type="predicted"/>
<protein>
    <submittedName>
        <fullName evidence="1">Uncharacterized protein</fullName>
    </submittedName>
</protein>
<evidence type="ECO:0000313" key="1">
    <source>
        <dbReference type="EMBL" id="MFC5627877.1"/>
    </source>
</evidence>
<dbReference type="RefSeq" id="WP_270896231.1">
    <property type="nucleotide sequence ID" value="NZ_JBHSPF010000015.1"/>
</dbReference>
<comment type="caution">
    <text evidence="1">The sequence shown here is derived from an EMBL/GenBank/DDBJ whole genome shotgun (WGS) entry which is preliminary data.</text>
</comment>
<name>A0ABW0U318_9BACI</name>
<evidence type="ECO:0000313" key="2">
    <source>
        <dbReference type="Proteomes" id="UP001596143"/>
    </source>
</evidence>
<dbReference type="Proteomes" id="UP001596143">
    <property type="component" value="Unassembled WGS sequence"/>
</dbReference>
<dbReference type="EMBL" id="JBHSPF010000015">
    <property type="protein sequence ID" value="MFC5627877.1"/>
    <property type="molecule type" value="Genomic_DNA"/>
</dbReference>
<reference evidence="2" key="1">
    <citation type="journal article" date="2019" name="Int. J. Syst. Evol. Microbiol.">
        <title>The Global Catalogue of Microorganisms (GCM) 10K type strain sequencing project: providing services to taxonomists for standard genome sequencing and annotation.</title>
        <authorList>
            <consortium name="The Broad Institute Genomics Platform"/>
            <consortium name="The Broad Institute Genome Sequencing Center for Infectious Disease"/>
            <person name="Wu L."/>
            <person name="Ma J."/>
        </authorList>
    </citation>
    <scope>NUCLEOTIDE SEQUENCE [LARGE SCALE GENOMIC DNA]</scope>
    <source>
        <strain evidence="2">CGMCC 1.15790</strain>
    </source>
</reference>
<accession>A0ABW0U318</accession>